<proteinExistence type="predicted"/>
<feature type="non-terminal residue" evidence="2">
    <location>
        <position position="1"/>
    </location>
</feature>
<organism evidence="2">
    <name type="scientific">marine metagenome</name>
    <dbReference type="NCBI Taxonomy" id="408172"/>
    <lineage>
        <taxon>unclassified sequences</taxon>
        <taxon>metagenomes</taxon>
        <taxon>ecological metagenomes</taxon>
    </lineage>
</organism>
<evidence type="ECO:0000256" key="1">
    <source>
        <dbReference type="SAM" id="MobiDB-lite"/>
    </source>
</evidence>
<feature type="compositionally biased region" description="Basic residues" evidence="1">
    <location>
        <begin position="224"/>
        <end position="240"/>
    </location>
</feature>
<gene>
    <name evidence="2" type="ORF">METZ01_LOCUS484955</name>
</gene>
<reference evidence="2" key="1">
    <citation type="submission" date="2018-05" db="EMBL/GenBank/DDBJ databases">
        <authorList>
            <person name="Lanie J.A."/>
            <person name="Ng W.-L."/>
            <person name="Kazmierczak K.M."/>
            <person name="Andrzejewski T.M."/>
            <person name="Davidsen T.M."/>
            <person name="Wayne K.J."/>
            <person name="Tettelin H."/>
            <person name="Glass J.I."/>
            <person name="Rusch D."/>
            <person name="Podicherti R."/>
            <person name="Tsui H.-C.T."/>
            <person name="Winkler M.E."/>
        </authorList>
    </citation>
    <scope>NUCLEOTIDE SEQUENCE</scope>
</reference>
<feature type="compositionally biased region" description="Gly residues" evidence="1">
    <location>
        <begin position="35"/>
        <end position="48"/>
    </location>
</feature>
<feature type="compositionally biased region" description="Basic and acidic residues" evidence="1">
    <location>
        <begin position="9"/>
        <end position="28"/>
    </location>
</feature>
<feature type="non-terminal residue" evidence="2">
    <location>
        <position position="240"/>
    </location>
</feature>
<dbReference type="EMBL" id="UINC01209188">
    <property type="protein sequence ID" value="SVE32101.1"/>
    <property type="molecule type" value="Genomic_DNA"/>
</dbReference>
<dbReference type="AlphaFoldDB" id="A0A383CIY7"/>
<feature type="compositionally biased region" description="Basic residues" evidence="1">
    <location>
        <begin position="165"/>
        <end position="180"/>
    </location>
</feature>
<sequence length="240" mass="26122">TGRPLSLRAGERLRSGRGERALPGRGGREAAGPETGDGGGPGGAVRGGGDMRHRSHHAAAGPPHGRNRRSAARLARHVREAHGAHGASLQTDARRRPPERSGTLRRRELPARSGQPACPRPPRCGLHRQSATDDSPHPRRRRPHAHLHLAPPEARQRAAAGCGRPLRRHHGVLPRTRRVGIRPDASAREDSQESDGREEGSGQGRIARRGLRALAEAHAGRVQSHGRGRRLRHHPLRERR</sequence>
<feature type="region of interest" description="Disordered" evidence="1">
    <location>
        <begin position="1"/>
        <end position="240"/>
    </location>
</feature>
<feature type="compositionally biased region" description="Basic and acidic residues" evidence="1">
    <location>
        <begin position="185"/>
        <end position="200"/>
    </location>
</feature>
<name>A0A383CIY7_9ZZZZ</name>
<protein>
    <submittedName>
        <fullName evidence="2">Uncharacterized protein</fullName>
    </submittedName>
</protein>
<feature type="compositionally biased region" description="Low complexity" evidence="1">
    <location>
        <begin position="212"/>
        <end position="221"/>
    </location>
</feature>
<feature type="compositionally biased region" description="Basic residues" evidence="1">
    <location>
        <begin position="65"/>
        <end position="76"/>
    </location>
</feature>
<accession>A0A383CIY7</accession>
<evidence type="ECO:0000313" key="2">
    <source>
        <dbReference type="EMBL" id="SVE32101.1"/>
    </source>
</evidence>
<feature type="compositionally biased region" description="Basic residues" evidence="1">
    <location>
        <begin position="138"/>
        <end position="147"/>
    </location>
</feature>